<comment type="caution">
    <text evidence="1">The sequence shown here is derived from an EMBL/GenBank/DDBJ whole genome shotgun (WGS) entry which is preliminary data.</text>
</comment>
<accession>A0ABQ9F3K7</accession>
<sequence>MFKYFKKEKLSYFIVLYILSSWRNGVHVSSHFMGIEEKRETKTTENEKVRNEQDGTIFNIFNDIKTENENKISIAKSFKALLRIKLIESMHRIRPNVSDESINEIKENPVTPDRRVNADEVDILSINTIEKREKIFWLAELFLKKVIVSIAFNFTDYKAFYRNFLKNIKVFIKDLKCLAMKKQAVLKNFKGAWIDLKYTPDIEFYTKVMTLSEKHLFYSKNKKHNENEDSILPPIENTTKHANFS</sequence>
<keyword evidence="2" id="KW-1185">Reference proteome</keyword>
<organism evidence="1 2">
    <name type="scientific">Tegillarca granosa</name>
    <name type="common">Malaysian cockle</name>
    <name type="synonym">Anadara granosa</name>
    <dbReference type="NCBI Taxonomy" id="220873"/>
    <lineage>
        <taxon>Eukaryota</taxon>
        <taxon>Metazoa</taxon>
        <taxon>Spiralia</taxon>
        <taxon>Lophotrochozoa</taxon>
        <taxon>Mollusca</taxon>
        <taxon>Bivalvia</taxon>
        <taxon>Autobranchia</taxon>
        <taxon>Pteriomorphia</taxon>
        <taxon>Arcoida</taxon>
        <taxon>Arcoidea</taxon>
        <taxon>Arcidae</taxon>
        <taxon>Tegillarca</taxon>
    </lineage>
</organism>
<evidence type="ECO:0000313" key="2">
    <source>
        <dbReference type="Proteomes" id="UP001217089"/>
    </source>
</evidence>
<gene>
    <name evidence="1" type="ORF">KUTeg_012018</name>
</gene>
<evidence type="ECO:0000313" key="1">
    <source>
        <dbReference type="EMBL" id="KAJ8310153.1"/>
    </source>
</evidence>
<reference evidence="1 2" key="1">
    <citation type="submission" date="2022-12" db="EMBL/GenBank/DDBJ databases">
        <title>Chromosome-level genome of Tegillarca granosa.</title>
        <authorList>
            <person name="Kim J."/>
        </authorList>
    </citation>
    <scope>NUCLEOTIDE SEQUENCE [LARGE SCALE GENOMIC DNA]</scope>
    <source>
        <strain evidence="1">Teg-2019</strain>
        <tissue evidence="1">Adductor muscle</tissue>
    </source>
</reference>
<name>A0ABQ9F3K7_TEGGR</name>
<dbReference type="EMBL" id="JARBDR010000640">
    <property type="protein sequence ID" value="KAJ8310153.1"/>
    <property type="molecule type" value="Genomic_DNA"/>
</dbReference>
<proteinExistence type="predicted"/>
<dbReference type="Proteomes" id="UP001217089">
    <property type="component" value="Unassembled WGS sequence"/>
</dbReference>
<protein>
    <submittedName>
        <fullName evidence="1">Uncharacterized protein</fullName>
    </submittedName>
</protein>